<dbReference type="GO" id="GO:0003677">
    <property type="term" value="F:DNA binding"/>
    <property type="evidence" value="ECO:0007669"/>
    <property type="project" value="InterPro"/>
</dbReference>
<dbReference type="RefSeq" id="WP_129490848.1">
    <property type="nucleotide sequence ID" value="NZ_SBAP01000009.1"/>
</dbReference>
<dbReference type="EMBL" id="SBAP01000009">
    <property type="protein sequence ID" value="RXZ70181.1"/>
    <property type="molecule type" value="Genomic_DNA"/>
</dbReference>
<protein>
    <submittedName>
        <fullName evidence="1">NgoPII family restriction endonuclease</fullName>
    </submittedName>
</protein>
<evidence type="ECO:0000313" key="2">
    <source>
        <dbReference type="Proteomes" id="UP000289216"/>
    </source>
</evidence>
<evidence type="ECO:0000313" key="1">
    <source>
        <dbReference type="EMBL" id="RXZ70181.1"/>
    </source>
</evidence>
<keyword evidence="1" id="KW-0540">Nuclease</keyword>
<dbReference type="Pfam" id="PF09521">
    <property type="entry name" value="RE_NgoPII"/>
    <property type="match status" value="1"/>
</dbReference>
<sequence>MKNNIISAIINIVKNPMIKLKEYSNEHNRANSMGGALEEYIKDVFSGMLFEKDLQKRNQKIAECFSYLGNQNNPPDSILRGGDAIEVKKIESKKSSLALNSSYPKYKLFSNSPMITNDCKNCENWTEKDIIYAVGVYKKSILSSLIFVYGEDYAANSEIYERIKTRVKDGIQMIPELEFSETNELGRVNRVDPLGITYLRIRGMWGIENPTKVFDYIYKMDDTKEFNFMALINEEKYNTFDNVKELEKLQGEIMSLVVKDVEIKNPNNPAKLKKAKLITFTK</sequence>
<name>A0A4Q2L2C7_9FUSO</name>
<proteinExistence type="predicted"/>
<dbReference type="GO" id="GO:0009036">
    <property type="term" value="F:type II site-specific deoxyribonuclease activity"/>
    <property type="evidence" value="ECO:0007669"/>
    <property type="project" value="InterPro"/>
</dbReference>
<keyword evidence="1" id="KW-0378">Hydrolase</keyword>
<dbReference type="InterPro" id="IPR019046">
    <property type="entry name" value="Restrct_endonuc_II_NgoPII"/>
</dbReference>
<gene>
    <name evidence="1" type="ORF">EPT53_04325</name>
</gene>
<dbReference type="Proteomes" id="UP000289216">
    <property type="component" value="Unassembled WGS sequence"/>
</dbReference>
<comment type="caution">
    <text evidence="1">The sequence shown here is derived from an EMBL/GenBank/DDBJ whole genome shotgun (WGS) entry which is preliminary data.</text>
</comment>
<organism evidence="1 2">
    <name type="scientific">Fusobacterium necrophorum</name>
    <dbReference type="NCBI Taxonomy" id="859"/>
    <lineage>
        <taxon>Bacteria</taxon>
        <taxon>Fusobacteriati</taxon>
        <taxon>Fusobacteriota</taxon>
        <taxon>Fusobacteriia</taxon>
        <taxon>Fusobacteriales</taxon>
        <taxon>Fusobacteriaceae</taxon>
        <taxon>Fusobacterium</taxon>
    </lineage>
</organism>
<dbReference type="GO" id="GO:0009307">
    <property type="term" value="P:DNA restriction-modification system"/>
    <property type="evidence" value="ECO:0007669"/>
    <property type="project" value="InterPro"/>
</dbReference>
<dbReference type="AlphaFoldDB" id="A0A4Q2L2C7"/>
<accession>A0A4Q2L2C7</accession>
<reference evidence="1 2" key="1">
    <citation type="submission" date="2019-01" db="EMBL/GenBank/DDBJ databases">
        <title>Fusobacterium necrophorum Isolated From the Uterus of Dairy Cows.</title>
        <authorList>
            <person name="Francis A.M."/>
        </authorList>
    </citation>
    <scope>NUCLEOTIDE SEQUENCE [LARGE SCALE GENOMIC DNA]</scope>
    <source>
        <strain evidence="1 2">KG35</strain>
    </source>
</reference>
<keyword evidence="1" id="KW-0255">Endonuclease</keyword>